<evidence type="ECO:0000256" key="5">
    <source>
        <dbReference type="SAM" id="SignalP"/>
    </source>
</evidence>
<proteinExistence type="inferred from homology"/>
<dbReference type="InterPro" id="IPR051202">
    <property type="entry name" value="Peptidase_C40"/>
</dbReference>
<dbReference type="InterPro" id="IPR000064">
    <property type="entry name" value="NLP_P60_dom"/>
</dbReference>
<feature type="signal peptide" evidence="5">
    <location>
        <begin position="1"/>
        <end position="24"/>
    </location>
</feature>
<dbReference type="PANTHER" id="PTHR47053">
    <property type="entry name" value="MUREIN DD-ENDOPEPTIDASE MEPH-RELATED"/>
    <property type="match status" value="1"/>
</dbReference>
<dbReference type="PROSITE" id="PS51935">
    <property type="entry name" value="NLPC_P60"/>
    <property type="match status" value="1"/>
</dbReference>
<protein>
    <submittedName>
        <fullName evidence="7">NlpC/P60 family protein</fullName>
    </submittedName>
</protein>
<accession>A0A976X6B6</accession>
<dbReference type="KEGG" id="lbe:MOO44_04190"/>
<feature type="domain" description="NlpC/P60" evidence="6">
    <location>
        <begin position="35"/>
        <end position="156"/>
    </location>
</feature>
<evidence type="ECO:0000256" key="2">
    <source>
        <dbReference type="ARBA" id="ARBA00022670"/>
    </source>
</evidence>
<dbReference type="GO" id="GO:0006508">
    <property type="term" value="P:proteolysis"/>
    <property type="evidence" value="ECO:0007669"/>
    <property type="project" value="UniProtKB-KW"/>
</dbReference>
<comment type="similarity">
    <text evidence="1">Belongs to the peptidase C40 family.</text>
</comment>
<dbReference type="Gene3D" id="3.90.1720.10">
    <property type="entry name" value="endopeptidase domain like (from Nostoc punctiforme)"/>
    <property type="match status" value="1"/>
</dbReference>
<evidence type="ECO:0000259" key="6">
    <source>
        <dbReference type="PROSITE" id="PS51935"/>
    </source>
</evidence>
<evidence type="ECO:0000256" key="3">
    <source>
        <dbReference type="ARBA" id="ARBA00022801"/>
    </source>
</evidence>
<keyword evidence="5" id="KW-0732">Signal</keyword>
<keyword evidence="2" id="KW-0645">Protease</keyword>
<evidence type="ECO:0000256" key="1">
    <source>
        <dbReference type="ARBA" id="ARBA00007074"/>
    </source>
</evidence>
<dbReference type="EMBL" id="CP093361">
    <property type="protein sequence ID" value="UQS87359.1"/>
    <property type="molecule type" value="Genomic_DNA"/>
</dbReference>
<dbReference type="AlphaFoldDB" id="A0A976X6B6"/>
<dbReference type="GO" id="GO:0008234">
    <property type="term" value="F:cysteine-type peptidase activity"/>
    <property type="evidence" value="ECO:0007669"/>
    <property type="project" value="UniProtKB-KW"/>
</dbReference>
<keyword evidence="4" id="KW-0788">Thiol protease</keyword>
<sequence>MNKLNYQKLLKTMLVPLASLTIFAGVSASQQPSASAASKRAVNQAYKVAESELGSPYVYGAVGPTSFDCSGFTQYIYQQAHVTLARTAQGQYNTTKPVLRSQLKKGDLVYFGDDVNSISHVGFYIGNGQMIDAQDNGVVTESIDAPWWSIVGYSRP</sequence>
<evidence type="ECO:0000313" key="7">
    <source>
        <dbReference type="EMBL" id="UQS87359.1"/>
    </source>
</evidence>
<feature type="chain" id="PRO_5038767117" evidence="5">
    <location>
        <begin position="25"/>
        <end position="156"/>
    </location>
</feature>
<dbReference type="PANTHER" id="PTHR47053:SF1">
    <property type="entry name" value="MUREIN DD-ENDOPEPTIDASE MEPH-RELATED"/>
    <property type="match status" value="1"/>
</dbReference>
<reference evidence="7" key="1">
    <citation type="journal article" date="2022" name="Int. J. Syst. Evol. Microbiol.">
        <title>Apilactobacillus apisilvae sp. nov., Nicolia spurrieriana gen. nov. sp. nov., Bombilactobacillus folatiphilus sp. nov. and Bombilactobacillus thymidiniphilus sp. nov., four new lactic acid bacterial isolates from stingless bees Tetragonula carbonaria and Austroplebeia australis.</title>
        <authorList>
            <person name="Oliphant S.A."/>
            <person name="Watson-Haigh N.S."/>
            <person name="Sumby K.M."/>
            <person name="Gardner J."/>
            <person name="Groom S."/>
            <person name="Jiranek V."/>
        </authorList>
    </citation>
    <scope>NUCLEOTIDE SEQUENCE</scope>
    <source>
        <strain evidence="7">SGEP1_A5</strain>
    </source>
</reference>
<keyword evidence="8" id="KW-1185">Reference proteome</keyword>
<name>A0A976X6B6_9LACO</name>
<dbReference type="InterPro" id="IPR038765">
    <property type="entry name" value="Papain-like_cys_pep_sf"/>
</dbReference>
<keyword evidence="3" id="KW-0378">Hydrolase</keyword>
<dbReference type="Proteomes" id="UP000831181">
    <property type="component" value="Chromosome"/>
</dbReference>
<gene>
    <name evidence="7" type="ORF">MOO44_04190</name>
</gene>
<evidence type="ECO:0000256" key="4">
    <source>
        <dbReference type="ARBA" id="ARBA00022807"/>
    </source>
</evidence>
<dbReference type="Pfam" id="PF00877">
    <property type="entry name" value="NLPC_P60"/>
    <property type="match status" value="1"/>
</dbReference>
<evidence type="ECO:0000313" key="8">
    <source>
        <dbReference type="Proteomes" id="UP000831181"/>
    </source>
</evidence>
<organism evidence="7 8">
    <name type="scientific">Nicoliella spurrieriana</name>
    <dbReference type="NCBI Taxonomy" id="2925830"/>
    <lineage>
        <taxon>Bacteria</taxon>
        <taxon>Bacillati</taxon>
        <taxon>Bacillota</taxon>
        <taxon>Bacilli</taxon>
        <taxon>Lactobacillales</taxon>
        <taxon>Lactobacillaceae</taxon>
        <taxon>Nicoliella</taxon>
    </lineage>
</organism>
<dbReference type="SUPFAM" id="SSF54001">
    <property type="entry name" value="Cysteine proteinases"/>
    <property type="match status" value="1"/>
</dbReference>